<sequence>MKTEELEEHLLDVERVLVLQGRRLEKLEEGTEPTPPQVVKAPDYGSQFEELKALLKRQDLSAQALQIYAQIASFRESITRLPKVLPVRHYHHFEYRSRGFVIGGGVCLLMTAISAGLCFSLYRENSRLQESNMK</sequence>
<keyword evidence="1" id="KW-0472">Membrane</keyword>
<keyword evidence="1" id="KW-1133">Transmembrane helix</keyword>
<gene>
    <name evidence="2" type="ORF">H9Q13_16630</name>
</gene>
<dbReference type="EMBL" id="JACXAJ010000011">
    <property type="protein sequence ID" value="MBD1398800.1"/>
    <property type="molecule type" value="Genomic_DNA"/>
</dbReference>
<dbReference type="Proteomes" id="UP000625551">
    <property type="component" value="Unassembled WGS sequence"/>
</dbReference>
<accession>A0ABR7XKJ6</accession>
<organism evidence="2 3">
    <name type="scientific">Pontibacter aquaedesilientis</name>
    <dbReference type="NCBI Taxonomy" id="2766980"/>
    <lineage>
        <taxon>Bacteria</taxon>
        <taxon>Pseudomonadati</taxon>
        <taxon>Bacteroidota</taxon>
        <taxon>Cytophagia</taxon>
        <taxon>Cytophagales</taxon>
        <taxon>Hymenobacteraceae</taxon>
        <taxon>Pontibacter</taxon>
    </lineage>
</organism>
<comment type="caution">
    <text evidence="2">The sequence shown here is derived from an EMBL/GenBank/DDBJ whole genome shotgun (WGS) entry which is preliminary data.</text>
</comment>
<evidence type="ECO:0000256" key="1">
    <source>
        <dbReference type="SAM" id="Phobius"/>
    </source>
</evidence>
<proteinExistence type="predicted"/>
<name>A0ABR7XKJ6_9BACT</name>
<evidence type="ECO:0000313" key="2">
    <source>
        <dbReference type="EMBL" id="MBD1398800.1"/>
    </source>
</evidence>
<reference evidence="2 3" key="1">
    <citation type="submission" date="2020-09" db="EMBL/GenBank/DDBJ databases">
        <title>Genome sequencing and assembly of Pontibacter sp.</title>
        <authorList>
            <person name="Chhetri G."/>
        </authorList>
    </citation>
    <scope>NUCLEOTIDE SEQUENCE [LARGE SCALE GENOMIC DNA]</scope>
    <source>
        <strain evidence="2 3">JH31</strain>
    </source>
</reference>
<feature type="transmembrane region" description="Helical" evidence="1">
    <location>
        <begin position="100"/>
        <end position="122"/>
    </location>
</feature>
<dbReference type="RefSeq" id="WP_191184933.1">
    <property type="nucleotide sequence ID" value="NZ_JACXAJ010000011.1"/>
</dbReference>
<keyword evidence="3" id="KW-1185">Reference proteome</keyword>
<protein>
    <submittedName>
        <fullName evidence="2">Uncharacterized protein</fullName>
    </submittedName>
</protein>
<evidence type="ECO:0000313" key="3">
    <source>
        <dbReference type="Proteomes" id="UP000625551"/>
    </source>
</evidence>
<keyword evidence="1" id="KW-0812">Transmembrane</keyword>